<name>A0AAV4R9V4_9ARAC</name>
<accession>A0AAV4R9V4</accession>
<gene>
    <name evidence="1" type="ORF">CDAR_1691</name>
</gene>
<organism evidence="1 2">
    <name type="scientific">Caerostris darwini</name>
    <dbReference type="NCBI Taxonomy" id="1538125"/>
    <lineage>
        <taxon>Eukaryota</taxon>
        <taxon>Metazoa</taxon>
        <taxon>Ecdysozoa</taxon>
        <taxon>Arthropoda</taxon>
        <taxon>Chelicerata</taxon>
        <taxon>Arachnida</taxon>
        <taxon>Araneae</taxon>
        <taxon>Araneomorphae</taxon>
        <taxon>Entelegynae</taxon>
        <taxon>Araneoidea</taxon>
        <taxon>Araneidae</taxon>
        <taxon>Caerostris</taxon>
    </lineage>
</organism>
<dbReference type="Proteomes" id="UP001054837">
    <property type="component" value="Unassembled WGS sequence"/>
</dbReference>
<reference evidence="1 2" key="1">
    <citation type="submission" date="2021-06" db="EMBL/GenBank/DDBJ databases">
        <title>Caerostris darwini draft genome.</title>
        <authorList>
            <person name="Kono N."/>
            <person name="Arakawa K."/>
        </authorList>
    </citation>
    <scope>NUCLEOTIDE SEQUENCE [LARGE SCALE GENOMIC DNA]</scope>
</reference>
<evidence type="ECO:0000313" key="1">
    <source>
        <dbReference type="EMBL" id="GIY17394.1"/>
    </source>
</evidence>
<dbReference type="EMBL" id="BPLQ01005803">
    <property type="protein sequence ID" value="GIY17394.1"/>
    <property type="molecule type" value="Genomic_DNA"/>
</dbReference>
<protein>
    <submittedName>
        <fullName evidence="1">Uncharacterized protein</fullName>
    </submittedName>
</protein>
<keyword evidence="2" id="KW-1185">Reference proteome</keyword>
<sequence length="118" mass="13451">MRIRSKPNPCTDLEKILATDFISDIFLQDPSKCQKIQKFMHERDGMPEDSSPNNEKKNIPLGAEYFRSIQSGIVTKLDENLFVSPTIFGFTFMDKIDQGNARVNVLFLSGKDTKSFDL</sequence>
<proteinExistence type="predicted"/>
<dbReference type="AlphaFoldDB" id="A0AAV4R9V4"/>
<evidence type="ECO:0000313" key="2">
    <source>
        <dbReference type="Proteomes" id="UP001054837"/>
    </source>
</evidence>
<comment type="caution">
    <text evidence="1">The sequence shown here is derived from an EMBL/GenBank/DDBJ whole genome shotgun (WGS) entry which is preliminary data.</text>
</comment>